<protein>
    <submittedName>
        <fullName evidence="1">Uncharacterized protein</fullName>
    </submittedName>
</protein>
<feature type="non-terminal residue" evidence="1">
    <location>
        <position position="138"/>
    </location>
</feature>
<proteinExistence type="predicted"/>
<dbReference type="EMBL" id="MU006227">
    <property type="protein sequence ID" value="KAF2825939.1"/>
    <property type="molecule type" value="Genomic_DNA"/>
</dbReference>
<evidence type="ECO:0000313" key="1">
    <source>
        <dbReference type="EMBL" id="KAF2825939.1"/>
    </source>
</evidence>
<dbReference type="OrthoDB" id="3735927at2759"/>
<gene>
    <name evidence="1" type="ORF">CC86DRAFT_253885</name>
</gene>
<sequence length="138" mass="15158">APHVLQAAPTPQASGEALEERILNLLYPYRDECFEDGMTASDDRLALVLCANLAFLMRHNQSSYGKPIDNNDVSIASRNWHATKLKMEDDVGVAGIGVFVNGGNGFTHTVVRIGVKKGENAVERLTAEVDRLMLQFFP</sequence>
<organism evidence="1 2">
    <name type="scientific">Ophiobolus disseminans</name>
    <dbReference type="NCBI Taxonomy" id="1469910"/>
    <lineage>
        <taxon>Eukaryota</taxon>
        <taxon>Fungi</taxon>
        <taxon>Dikarya</taxon>
        <taxon>Ascomycota</taxon>
        <taxon>Pezizomycotina</taxon>
        <taxon>Dothideomycetes</taxon>
        <taxon>Pleosporomycetidae</taxon>
        <taxon>Pleosporales</taxon>
        <taxon>Pleosporineae</taxon>
        <taxon>Phaeosphaeriaceae</taxon>
        <taxon>Ophiobolus</taxon>
    </lineage>
</organism>
<keyword evidence="2" id="KW-1185">Reference proteome</keyword>
<feature type="non-terminal residue" evidence="1">
    <location>
        <position position="1"/>
    </location>
</feature>
<dbReference type="AlphaFoldDB" id="A0A6A6ZZI8"/>
<evidence type="ECO:0000313" key="2">
    <source>
        <dbReference type="Proteomes" id="UP000799424"/>
    </source>
</evidence>
<accession>A0A6A6ZZI8</accession>
<reference evidence="1" key="1">
    <citation type="journal article" date="2020" name="Stud. Mycol.">
        <title>101 Dothideomycetes genomes: a test case for predicting lifestyles and emergence of pathogens.</title>
        <authorList>
            <person name="Haridas S."/>
            <person name="Albert R."/>
            <person name="Binder M."/>
            <person name="Bloem J."/>
            <person name="Labutti K."/>
            <person name="Salamov A."/>
            <person name="Andreopoulos B."/>
            <person name="Baker S."/>
            <person name="Barry K."/>
            <person name="Bills G."/>
            <person name="Bluhm B."/>
            <person name="Cannon C."/>
            <person name="Castanera R."/>
            <person name="Culley D."/>
            <person name="Daum C."/>
            <person name="Ezra D."/>
            <person name="Gonzalez J."/>
            <person name="Henrissat B."/>
            <person name="Kuo A."/>
            <person name="Liang C."/>
            <person name="Lipzen A."/>
            <person name="Lutzoni F."/>
            <person name="Magnuson J."/>
            <person name="Mondo S."/>
            <person name="Nolan M."/>
            <person name="Ohm R."/>
            <person name="Pangilinan J."/>
            <person name="Park H.-J."/>
            <person name="Ramirez L."/>
            <person name="Alfaro M."/>
            <person name="Sun H."/>
            <person name="Tritt A."/>
            <person name="Yoshinaga Y."/>
            <person name="Zwiers L.-H."/>
            <person name="Turgeon B."/>
            <person name="Goodwin S."/>
            <person name="Spatafora J."/>
            <person name="Crous P."/>
            <person name="Grigoriev I."/>
        </authorList>
    </citation>
    <scope>NUCLEOTIDE SEQUENCE</scope>
    <source>
        <strain evidence="1">CBS 113818</strain>
    </source>
</reference>
<dbReference type="Proteomes" id="UP000799424">
    <property type="component" value="Unassembled WGS sequence"/>
</dbReference>
<name>A0A6A6ZZI8_9PLEO</name>